<dbReference type="GO" id="GO:0003847">
    <property type="term" value="F:1-alkyl-2-acetylglycerophosphocholine esterase activity"/>
    <property type="evidence" value="ECO:0007669"/>
    <property type="project" value="TreeGrafter"/>
</dbReference>
<evidence type="ECO:0008006" key="7">
    <source>
        <dbReference type="Google" id="ProtNLM"/>
    </source>
</evidence>
<reference evidence="5 6" key="1">
    <citation type="submission" date="2019-11" db="EMBL/GenBank/DDBJ databases">
        <title>Characterisation of Fundicoccus ignavus gen. nov. sp. nov., a novel genus of the family Aerococcaceae isolated from bulk tank milk.</title>
        <authorList>
            <person name="Siebert A."/>
            <person name="Huptas C."/>
            <person name="Wenning M."/>
            <person name="Scherer S."/>
            <person name="Doll E.V."/>
        </authorList>
    </citation>
    <scope>NUCLEOTIDE SEQUENCE [LARGE SCALE GENOMIC DNA]</scope>
    <source>
        <strain evidence="5 6">WS4759</strain>
    </source>
</reference>
<evidence type="ECO:0000256" key="2">
    <source>
        <dbReference type="ARBA" id="ARBA00022963"/>
    </source>
</evidence>
<evidence type="ECO:0000256" key="4">
    <source>
        <dbReference type="SAM" id="Phobius"/>
    </source>
</evidence>
<protein>
    <recommendedName>
        <fullName evidence="7">Alpha/beta hydrolase</fullName>
    </recommendedName>
</protein>
<keyword evidence="4" id="KW-0472">Membrane</keyword>
<dbReference type="EMBL" id="WJQS01000002">
    <property type="protein sequence ID" value="MRI84753.1"/>
    <property type="molecule type" value="Genomic_DNA"/>
</dbReference>
<organism evidence="5 6">
    <name type="scientific">Fundicoccus ignavus</name>
    <dbReference type="NCBI Taxonomy" id="2664442"/>
    <lineage>
        <taxon>Bacteria</taxon>
        <taxon>Bacillati</taxon>
        <taxon>Bacillota</taxon>
        <taxon>Bacilli</taxon>
        <taxon>Lactobacillales</taxon>
        <taxon>Aerococcaceae</taxon>
        <taxon>Fundicoccus</taxon>
    </lineage>
</organism>
<gene>
    <name evidence="5" type="ORF">GIY09_02425</name>
</gene>
<keyword evidence="2" id="KW-0442">Lipid degradation</keyword>
<keyword evidence="1" id="KW-0378">Hydrolase</keyword>
<dbReference type="AlphaFoldDB" id="A0A6I2GWN7"/>
<evidence type="ECO:0000313" key="6">
    <source>
        <dbReference type="Proteomes" id="UP000430975"/>
    </source>
</evidence>
<dbReference type="PANTHER" id="PTHR10272">
    <property type="entry name" value="PLATELET-ACTIVATING FACTOR ACETYLHYDROLASE"/>
    <property type="match status" value="1"/>
</dbReference>
<evidence type="ECO:0000313" key="5">
    <source>
        <dbReference type="EMBL" id="MRI84753.1"/>
    </source>
</evidence>
<dbReference type="Gene3D" id="3.40.50.1820">
    <property type="entry name" value="alpha/beta hydrolase"/>
    <property type="match status" value="1"/>
</dbReference>
<proteinExistence type="predicted"/>
<accession>A0A6I2GWN7</accession>
<keyword evidence="3" id="KW-0443">Lipid metabolism</keyword>
<sequence>MRIFILLCLLLILFLLLIFVLIRKIRPWWKKLLSLVILLIGIFFTSFMYVFPVYPAVESTGDYSVKTDSVYVVNDTQITALATSGNEREIPVKLWFPEANTSAKIPLIIFSHGSFGIADSNESLFLELASHGYAVASLDHPYHSFMTTLSDGTSVQVDMAFMQSVLGAQGSNDLETSLELFTEWQAIRVEDLNAFVDHLLADNIEGLNVDNIDTEQLILAGHSLGGSAVLDLGRMRSDDFVAVIALEAPFFGDIVGIEDEEFVFENEEYPLPILHFYSNALWGKLDAITTYEMNSRHLDNSAKFVNVHIEGSGHIGLTDLSLVSPILTNLLDGGLNTKDPTQKLKEINVYTLGFLNDVLN</sequence>
<keyword evidence="4" id="KW-1133">Transmembrane helix</keyword>
<dbReference type="Proteomes" id="UP000430975">
    <property type="component" value="Unassembled WGS sequence"/>
</dbReference>
<name>A0A6I2GWN7_9LACT</name>
<dbReference type="SUPFAM" id="SSF53474">
    <property type="entry name" value="alpha/beta-Hydrolases"/>
    <property type="match status" value="1"/>
</dbReference>
<dbReference type="GO" id="GO:0016042">
    <property type="term" value="P:lipid catabolic process"/>
    <property type="evidence" value="ECO:0007669"/>
    <property type="project" value="UniProtKB-KW"/>
</dbReference>
<evidence type="ECO:0000256" key="1">
    <source>
        <dbReference type="ARBA" id="ARBA00022801"/>
    </source>
</evidence>
<evidence type="ECO:0000256" key="3">
    <source>
        <dbReference type="ARBA" id="ARBA00023098"/>
    </source>
</evidence>
<dbReference type="PANTHER" id="PTHR10272:SF0">
    <property type="entry name" value="PLATELET-ACTIVATING FACTOR ACETYLHYDROLASE"/>
    <property type="match status" value="1"/>
</dbReference>
<feature type="transmembrane region" description="Helical" evidence="4">
    <location>
        <begin position="32"/>
        <end position="51"/>
    </location>
</feature>
<dbReference type="InterPro" id="IPR029058">
    <property type="entry name" value="AB_hydrolase_fold"/>
</dbReference>
<keyword evidence="4" id="KW-0812">Transmembrane</keyword>
<keyword evidence="6" id="KW-1185">Reference proteome</keyword>
<dbReference type="Pfam" id="PF03403">
    <property type="entry name" value="PAF-AH_p_II"/>
    <property type="match status" value="1"/>
</dbReference>
<comment type="caution">
    <text evidence="5">The sequence shown here is derived from an EMBL/GenBank/DDBJ whole genome shotgun (WGS) entry which is preliminary data.</text>
</comment>